<dbReference type="RefSeq" id="WP_171837782.1">
    <property type="nucleotide sequence ID" value="NZ_CP053710.1"/>
</dbReference>
<dbReference type="SMART" id="SM00100">
    <property type="entry name" value="cNMP"/>
    <property type="match status" value="1"/>
</dbReference>
<evidence type="ECO:0000256" key="5">
    <source>
        <dbReference type="RuleBase" id="RU369025"/>
    </source>
</evidence>
<keyword evidence="5" id="KW-0407">Ion channel</keyword>
<dbReference type="KEGG" id="lck:HN018_24595"/>
<evidence type="ECO:0000256" key="1">
    <source>
        <dbReference type="ARBA" id="ARBA00004370"/>
    </source>
</evidence>
<name>A0A6M8HYP5_9PROT</name>
<evidence type="ECO:0000313" key="8">
    <source>
        <dbReference type="Proteomes" id="UP000500767"/>
    </source>
</evidence>
<evidence type="ECO:0000313" key="7">
    <source>
        <dbReference type="EMBL" id="QKE93376.1"/>
    </source>
</evidence>
<dbReference type="Proteomes" id="UP000500767">
    <property type="component" value="Plasmid unnamed2"/>
</dbReference>
<dbReference type="SUPFAM" id="SSF50182">
    <property type="entry name" value="Sm-like ribonucleoproteins"/>
    <property type="match status" value="1"/>
</dbReference>
<dbReference type="EMBL" id="CP053710">
    <property type="protein sequence ID" value="QKE93376.1"/>
    <property type="molecule type" value="Genomic_DNA"/>
</dbReference>
<keyword evidence="5" id="KW-0997">Cell inner membrane</keyword>
<keyword evidence="5" id="KW-1003">Cell membrane</keyword>
<comment type="subcellular location">
    <subcellularLocation>
        <location evidence="5">Cell inner membrane</location>
        <topology evidence="5">Multi-pass membrane protein</topology>
    </subcellularLocation>
    <subcellularLocation>
        <location evidence="1">Membrane</location>
    </subcellularLocation>
</comment>
<evidence type="ECO:0000256" key="3">
    <source>
        <dbReference type="ARBA" id="ARBA00022989"/>
    </source>
</evidence>
<dbReference type="PROSITE" id="PS50042">
    <property type="entry name" value="CNMP_BINDING_3"/>
    <property type="match status" value="1"/>
</dbReference>
<dbReference type="InterPro" id="IPR023408">
    <property type="entry name" value="MscS_beta-dom_sf"/>
</dbReference>
<keyword evidence="4 5" id="KW-0472">Membrane</keyword>
<keyword evidence="3 5" id="KW-1133">Transmembrane helix</keyword>
<keyword evidence="5" id="KW-0406">Ion transport</keyword>
<dbReference type="Gene3D" id="1.10.287.1260">
    <property type="match status" value="1"/>
</dbReference>
<comment type="caution">
    <text evidence="5">Lacks conserved residue(s) required for the propagation of feature annotation.</text>
</comment>
<dbReference type="Pfam" id="PF00027">
    <property type="entry name" value="cNMP_binding"/>
    <property type="match status" value="1"/>
</dbReference>
<reference evidence="7 8" key="1">
    <citation type="journal article" date="2014" name="World J. Microbiol. Biotechnol.">
        <title>Biodiversity and physiological characteristics of Antarctic and Arctic lichens-associated bacteria.</title>
        <authorList>
            <person name="Lee Y.M."/>
            <person name="Kim E.H."/>
            <person name="Lee H.K."/>
            <person name="Hong S.G."/>
        </authorList>
    </citation>
    <scope>NUCLEOTIDE SEQUENCE [LARGE SCALE GENOMIC DNA]</scope>
    <source>
        <strain evidence="7 8">PAMC 26569</strain>
        <plasmid evidence="7">unnamed2</plasmid>
    </source>
</reference>
<evidence type="ECO:0000259" key="6">
    <source>
        <dbReference type="PROSITE" id="PS50042"/>
    </source>
</evidence>
<comment type="function">
    <text evidence="5">Mechanosensitive channel that participates in the regulation of osmotic pressure changes within the cell, opening in response to stretch forces in the membrane lipid bilayer, without the need for other proteins. Contributes to normal resistance to hypoosmotic shock. Forms an ion channel of 1.0 nanosiemens conductance with a slight preference for anions.</text>
</comment>
<evidence type="ECO:0000256" key="2">
    <source>
        <dbReference type="ARBA" id="ARBA00022692"/>
    </source>
</evidence>
<geneLocation type="plasmid" evidence="7 8">
    <name>unnamed2</name>
</geneLocation>
<dbReference type="PANTHER" id="PTHR30221">
    <property type="entry name" value="SMALL-CONDUCTANCE MECHANOSENSITIVE CHANNEL"/>
    <property type="match status" value="1"/>
</dbReference>
<evidence type="ECO:0000256" key="4">
    <source>
        <dbReference type="ARBA" id="ARBA00023136"/>
    </source>
</evidence>
<organism evidence="7 8">
    <name type="scientific">Lichenicola cladoniae</name>
    <dbReference type="NCBI Taxonomy" id="1484109"/>
    <lineage>
        <taxon>Bacteria</taxon>
        <taxon>Pseudomonadati</taxon>
        <taxon>Pseudomonadota</taxon>
        <taxon>Alphaproteobacteria</taxon>
        <taxon>Acetobacterales</taxon>
        <taxon>Acetobacteraceae</taxon>
        <taxon>Lichenicola</taxon>
    </lineage>
</organism>
<gene>
    <name evidence="7" type="ORF">HN018_24595</name>
</gene>
<dbReference type="Gene3D" id="2.30.30.60">
    <property type="match status" value="1"/>
</dbReference>
<keyword evidence="5" id="KW-0813">Transport</keyword>
<feature type="transmembrane region" description="Helical" evidence="5">
    <location>
        <begin position="133"/>
        <end position="153"/>
    </location>
</feature>
<dbReference type="CDD" id="cd00038">
    <property type="entry name" value="CAP_ED"/>
    <property type="match status" value="1"/>
</dbReference>
<dbReference type="InterPro" id="IPR006685">
    <property type="entry name" value="MscS_channel_2nd"/>
</dbReference>
<dbReference type="SUPFAM" id="SSF51206">
    <property type="entry name" value="cAMP-binding domain-like"/>
    <property type="match status" value="1"/>
</dbReference>
<feature type="transmembrane region" description="Helical" evidence="5">
    <location>
        <begin position="109"/>
        <end position="127"/>
    </location>
</feature>
<dbReference type="InterPro" id="IPR045275">
    <property type="entry name" value="MscS_archaea/bacteria_type"/>
</dbReference>
<dbReference type="Gene3D" id="2.60.120.10">
    <property type="entry name" value="Jelly Rolls"/>
    <property type="match status" value="1"/>
</dbReference>
<comment type="subunit">
    <text evidence="5">Homoheptamer.</text>
</comment>
<keyword evidence="2 5" id="KW-0812">Transmembrane</keyword>
<dbReference type="InterPro" id="IPR018490">
    <property type="entry name" value="cNMP-bd_dom_sf"/>
</dbReference>
<dbReference type="InterPro" id="IPR014710">
    <property type="entry name" value="RmlC-like_jellyroll"/>
</dbReference>
<dbReference type="InterPro" id="IPR000595">
    <property type="entry name" value="cNMP-bd_dom"/>
</dbReference>
<dbReference type="AlphaFoldDB" id="A0A6M8HYP5"/>
<dbReference type="InterPro" id="IPR010920">
    <property type="entry name" value="LSM_dom_sf"/>
</dbReference>
<dbReference type="PANTHER" id="PTHR30221:SF1">
    <property type="entry name" value="SMALL-CONDUCTANCE MECHANOSENSITIVE CHANNEL"/>
    <property type="match status" value="1"/>
</dbReference>
<keyword evidence="7" id="KW-0614">Plasmid</keyword>
<dbReference type="GO" id="GO:0005886">
    <property type="term" value="C:plasma membrane"/>
    <property type="evidence" value="ECO:0007669"/>
    <property type="project" value="UniProtKB-SubCell"/>
</dbReference>
<feature type="domain" description="Cyclic nucleotide-binding" evidence="6">
    <location>
        <begin position="336"/>
        <end position="430"/>
    </location>
</feature>
<feature type="transmembrane region" description="Helical" evidence="5">
    <location>
        <begin position="6"/>
        <end position="24"/>
    </location>
</feature>
<keyword evidence="8" id="KW-1185">Reference proteome</keyword>
<feature type="transmembrane region" description="Helical" evidence="5">
    <location>
        <begin position="82"/>
        <end position="100"/>
    </location>
</feature>
<accession>A0A6M8HYP5</accession>
<comment type="similarity">
    <text evidence="5">Belongs to the MscS (TC 1.A.23) family.</text>
</comment>
<dbReference type="Pfam" id="PF00924">
    <property type="entry name" value="MS_channel_2nd"/>
    <property type="match status" value="1"/>
</dbReference>
<protein>
    <recommendedName>
        <fullName evidence="5">Small-conductance mechanosensitive channel</fullName>
    </recommendedName>
</protein>
<feature type="transmembrane region" description="Helical" evidence="5">
    <location>
        <begin position="36"/>
        <end position="56"/>
    </location>
</feature>
<sequence>METPTQHPILLLFLATLLAAVGLIKPKFAPHWPAWFHALTRVVIFILLTVLIQKVVGSPLRPHFATTNSGERLWGQLVETSWWLLGARGSIGIIRLVIILEDKPQESQIVSDLLAGAIYIATLLAIVDFAFAVPIGGLLATSGVIAIVLGLALQNTLSDVFSGIAVGLERPYRPGDLLWVEGPIEGHVTHVTWRSTHIATSQNNIAVVPNSVIAKARLVNRSLPTGTRTDSIELRLDANALPEHCLTVLEAATLACRLPLAAPTVQLAALQGDGSVFEVSFAVLSSAALSAARTELFMQIHRHLRHAGINMAVAGVAKLAVLEPPSLKAILKQSTLFGVIDTDQRDMLADRFTTVTLPAETTLIQLGGFPEVCFIIACGTAEITVEDPSGPRVVYRMSPGEALGAIALVTGSPYAVTAKALTPLKVYRLDTTAVAAAIKRNPELSHALEALAQHGMATQVHDAAVHPDLKSDHPEMFLSRLRTFLRVSQD</sequence>
<dbReference type="GO" id="GO:0008381">
    <property type="term" value="F:mechanosensitive monoatomic ion channel activity"/>
    <property type="evidence" value="ECO:0007669"/>
    <property type="project" value="InterPro"/>
</dbReference>
<proteinExistence type="inferred from homology"/>